<evidence type="ECO:0000313" key="9">
    <source>
        <dbReference type="Proteomes" id="UP000280296"/>
    </source>
</evidence>
<accession>A0A432MKL3</accession>
<feature type="coiled-coil region" evidence="5">
    <location>
        <begin position="377"/>
        <end position="404"/>
    </location>
</feature>
<comment type="caution">
    <text evidence="8">The sequence shown here is derived from an EMBL/GenBank/DDBJ whole genome shotgun (WGS) entry which is preliminary data.</text>
</comment>
<gene>
    <name evidence="8" type="ORF">TsocGM_11450</name>
</gene>
<dbReference type="InterPro" id="IPR022655">
    <property type="entry name" value="DUF1553"/>
</dbReference>
<dbReference type="GO" id="GO:0020037">
    <property type="term" value="F:heme binding"/>
    <property type="evidence" value="ECO:0007669"/>
    <property type="project" value="InterPro"/>
</dbReference>
<dbReference type="Proteomes" id="UP000280296">
    <property type="component" value="Unassembled WGS sequence"/>
</dbReference>
<evidence type="ECO:0000256" key="2">
    <source>
        <dbReference type="ARBA" id="ARBA00022723"/>
    </source>
</evidence>
<keyword evidence="5" id="KW-0175">Coiled coil</keyword>
<dbReference type="PANTHER" id="PTHR35889">
    <property type="entry name" value="CYCLOINULO-OLIGOSACCHARIDE FRUCTANOTRANSFERASE-RELATED"/>
    <property type="match status" value="1"/>
</dbReference>
<dbReference type="RefSeq" id="WP_126725506.1">
    <property type="nucleotide sequence ID" value="NZ_RYZH01000019.1"/>
</dbReference>
<dbReference type="EMBL" id="RYZH01000019">
    <property type="protein sequence ID" value="RUL87618.1"/>
    <property type="molecule type" value="Genomic_DNA"/>
</dbReference>
<feature type="domain" description="F5/8 type C" evidence="6">
    <location>
        <begin position="393"/>
        <end position="555"/>
    </location>
</feature>
<dbReference type="InterPro" id="IPR000421">
    <property type="entry name" value="FA58C"/>
</dbReference>
<reference evidence="8 9" key="2">
    <citation type="submission" date="2019-01" db="EMBL/GenBank/DDBJ databases">
        <title>Tautonia sociabilis, a novel thermotolerant planctomycete of Isosphaeraceae family, isolated from a 4000 m deep subterranean habitat.</title>
        <authorList>
            <person name="Kovaleva O.L."/>
            <person name="Elcheninov A.G."/>
            <person name="Van Heerden E."/>
            <person name="Toshchakov S.V."/>
            <person name="Novikov A."/>
            <person name="Bonch-Osmolovskaya E.A."/>
            <person name="Kublanov I.V."/>
        </authorList>
    </citation>
    <scope>NUCLEOTIDE SEQUENCE [LARGE SCALE GENOMIC DNA]</scope>
    <source>
        <strain evidence="8 9">GM2012</strain>
    </source>
</reference>
<reference evidence="8 9" key="1">
    <citation type="submission" date="2018-12" db="EMBL/GenBank/DDBJ databases">
        <authorList>
            <person name="Toschakov S.V."/>
        </authorList>
    </citation>
    <scope>NUCLEOTIDE SEQUENCE [LARGE SCALE GENOMIC DNA]</scope>
    <source>
        <strain evidence="8 9">GM2012</strain>
    </source>
</reference>
<dbReference type="Pfam" id="PF07583">
    <property type="entry name" value="PSCyt2"/>
    <property type="match status" value="1"/>
</dbReference>
<name>A0A432MKL3_9BACT</name>
<keyword evidence="9" id="KW-1185">Reference proteome</keyword>
<evidence type="ECO:0000313" key="8">
    <source>
        <dbReference type="EMBL" id="RUL87618.1"/>
    </source>
</evidence>
<proteinExistence type="predicted"/>
<dbReference type="Gene3D" id="2.60.120.260">
    <property type="entry name" value="Galactose-binding domain-like"/>
    <property type="match status" value="1"/>
</dbReference>
<evidence type="ECO:0000256" key="1">
    <source>
        <dbReference type="ARBA" id="ARBA00022617"/>
    </source>
</evidence>
<keyword evidence="2 4" id="KW-0479">Metal-binding</keyword>
<protein>
    <submittedName>
        <fullName evidence="8">DUF1553 domain-containing protein</fullName>
    </submittedName>
</protein>
<feature type="domain" description="Cytochrome c" evidence="7">
    <location>
        <begin position="10"/>
        <end position="108"/>
    </location>
</feature>
<evidence type="ECO:0000259" key="6">
    <source>
        <dbReference type="PROSITE" id="PS50022"/>
    </source>
</evidence>
<dbReference type="SUPFAM" id="SSF46626">
    <property type="entry name" value="Cytochrome c"/>
    <property type="match status" value="1"/>
</dbReference>
<dbReference type="InterPro" id="IPR011429">
    <property type="entry name" value="Cyt_c_Planctomycete-type"/>
</dbReference>
<dbReference type="PROSITE" id="PS50022">
    <property type="entry name" value="FA58C_3"/>
    <property type="match status" value="1"/>
</dbReference>
<evidence type="ECO:0000256" key="4">
    <source>
        <dbReference type="PROSITE-ProRule" id="PRU00433"/>
    </source>
</evidence>
<dbReference type="SUPFAM" id="SSF49785">
    <property type="entry name" value="Galactose-binding domain-like"/>
    <property type="match status" value="1"/>
</dbReference>
<dbReference type="OrthoDB" id="127107at2"/>
<dbReference type="PANTHER" id="PTHR35889:SF3">
    <property type="entry name" value="F-BOX DOMAIN-CONTAINING PROTEIN"/>
    <property type="match status" value="1"/>
</dbReference>
<dbReference type="InterPro" id="IPR009056">
    <property type="entry name" value="Cyt_c-like_dom"/>
</dbReference>
<dbReference type="Pfam" id="PF07587">
    <property type="entry name" value="PSD1"/>
    <property type="match status" value="1"/>
</dbReference>
<dbReference type="InterPro" id="IPR011444">
    <property type="entry name" value="DUF1549"/>
</dbReference>
<keyword evidence="1 4" id="KW-0349">Heme</keyword>
<dbReference type="GO" id="GO:0046872">
    <property type="term" value="F:metal ion binding"/>
    <property type="evidence" value="ECO:0007669"/>
    <property type="project" value="UniProtKB-KW"/>
</dbReference>
<organism evidence="8 9">
    <name type="scientific">Tautonia sociabilis</name>
    <dbReference type="NCBI Taxonomy" id="2080755"/>
    <lineage>
        <taxon>Bacteria</taxon>
        <taxon>Pseudomonadati</taxon>
        <taxon>Planctomycetota</taxon>
        <taxon>Planctomycetia</taxon>
        <taxon>Isosphaerales</taxon>
        <taxon>Isosphaeraceae</taxon>
        <taxon>Tautonia</taxon>
    </lineage>
</organism>
<dbReference type="GO" id="GO:0009055">
    <property type="term" value="F:electron transfer activity"/>
    <property type="evidence" value="ECO:0007669"/>
    <property type="project" value="InterPro"/>
</dbReference>
<dbReference type="Pfam" id="PF07635">
    <property type="entry name" value="PSCyt1"/>
    <property type="match status" value="1"/>
</dbReference>
<sequence length="993" mass="109953">MLVGPLILLGMASAGPTADEPFDRVSAILESRCVHCHGGDRPKGGLSLESRAGLLEGGLSGPALDEDDPEVSPLLDAVSGDEPLMPPEGDPLAPEQVEAIREWLIAGAPWPDRVTLQDRRFDVPWWSLSPLTRPEIPSVRATEGIRNPIDAFIRSRLEAEGLAPSPEADRRTLIRRLTFDLLGLPPTPEEIDAFLADDHPDAYDRLVDRLLASPRYGERRARRWLDLVHFADTHGYDKDKRRPNAWPYRDYVIRSFNRDLPYPRFIRAQIAGDVLFPGDPDGIIATGFIAAGPWDFVGHVELREGTIDKLKTRLIDRDDMLANAMSTFVSLTVHCARCHDHKFDPIPQQDYYRLQAVFAGVDRGDRPFESAERASRRETLRRRRDENRSLLESLRSQIDELTKSGRERVEAEFASQMRAIDALPRPTLPEESPTNGYHSAIASSPDSAKWVQLDLGRAVPIEAILLIPARPVDFPDTPGFGFPPRFRVEVSGDDPSFEDPIVLADHTEEDVSNPGDVALRIAPPSGTEVSARYVRITATRLWERTNDYVFALSEVIVRSGGRNLAPEAIVSALDSIESGRWGRDHLIDGADSRHLLADLDDPATLEAIERRASLYESAERTRVAELARLRTMLVPPETLAAAESIEADAIAVAGDLEAMPEPSLVYGVIPREPRPIHVLARGDVEQPGEEVGPGALSCVPGLDSNVDSSADEGARRAALAEWIASPNNPLTWRSIVNRSWQDRFGIGLVDTPNDFGRNGSMPSHPDLLDWLAVEFRDSGGSLKALDRLIVSSATYRQASDHNEDAARIDAANRLLWRQNRRRLEAEEIRDAALVVGGVLDTAMGGPGFDLFRFKDDHSPIYDHDDPAHVDPIEGRRRTIYRFVVRSVPNPFLDCLDGADPNVSVPIRNETITALQALALLNDPFMIARAKDLADRVEQGAEDAPGRIEEAFRIALGRPPTDRERAELASFATRHGMAAACRLLMNTNEFVFVD</sequence>
<evidence type="ECO:0000256" key="5">
    <source>
        <dbReference type="SAM" id="Coils"/>
    </source>
</evidence>
<evidence type="ECO:0000259" key="7">
    <source>
        <dbReference type="PROSITE" id="PS51007"/>
    </source>
</evidence>
<dbReference type="AlphaFoldDB" id="A0A432MKL3"/>
<dbReference type="InterPro" id="IPR036909">
    <property type="entry name" value="Cyt_c-like_dom_sf"/>
</dbReference>
<dbReference type="PROSITE" id="PS51007">
    <property type="entry name" value="CYTC"/>
    <property type="match status" value="1"/>
</dbReference>
<evidence type="ECO:0000256" key="3">
    <source>
        <dbReference type="ARBA" id="ARBA00023004"/>
    </source>
</evidence>
<keyword evidence="3 4" id="KW-0408">Iron</keyword>
<dbReference type="InterPro" id="IPR008979">
    <property type="entry name" value="Galactose-bd-like_sf"/>
</dbReference>